<dbReference type="InterPro" id="IPR041966">
    <property type="entry name" value="LOTUS-like"/>
</dbReference>
<sequence>MAAHKAPRTALLMLAFCDRNLEGTQKSPMEFEIPAGHQGLPAGLLLATSGLPAGLLLATSAALGSSGAPPPCAAPAGGRLRGRLRDRGGQPGAPGAAPYRAARGALGSGAAGAEQASRCVRALRDASPDAATPGLSPEEGPCLLRVRTPTDVDRGISASWKGAPRQRRLRSGGPGLRACRAPAARARMAAEGQPTRPPTNIEDFLWNLHSVLVATPAPLALDSLKDAYSKHLGHKFIIERFLVVGDGGLAATLKRIPHMVTLFTSEAGVLCVRATQAADTTRQKLLEADSAYRRELIKKNAAAKAKAGAAKAGLAAPKAAAPAAAPPAAAEQAPKAAAPPAAAVGDKRQPDGGDPEAKKQRTGSDEETLAKMLVQGVVRVLQNRVKTGKGPLPLSQLEDEFKQQWKLPFNPQQAGERDAVSFLQKWPNKVEVFHDGTQQIVQLAKNKPKASGTPEDVAANKAGDGATAKGGAAAAPAAVKAPAAKGPPPAKGAPPAQAAATNGPTRPPASVEDFLWNVHTVIDAHGGPMPVDQLKDAYSSRLGHKCAIERFLVVGEGGLAATLKRIPHVVTLDQVDGTAVLKATLPSGTTKEDLI</sequence>
<feature type="non-terminal residue" evidence="3">
    <location>
        <position position="595"/>
    </location>
</feature>
<feature type="compositionally biased region" description="Basic and acidic residues" evidence="1">
    <location>
        <begin position="345"/>
        <end position="364"/>
    </location>
</feature>
<proteinExistence type="predicted"/>
<dbReference type="Gene3D" id="3.30.420.610">
    <property type="entry name" value="LOTUS domain-like"/>
    <property type="match status" value="1"/>
</dbReference>
<reference evidence="3" key="1">
    <citation type="submission" date="2023-10" db="EMBL/GenBank/DDBJ databases">
        <authorList>
            <person name="Chen Y."/>
            <person name="Shah S."/>
            <person name="Dougan E. K."/>
            <person name="Thang M."/>
            <person name="Chan C."/>
        </authorList>
    </citation>
    <scope>NUCLEOTIDE SEQUENCE [LARGE SCALE GENOMIC DNA]</scope>
</reference>
<feature type="domain" description="HTH OST-type" evidence="2">
    <location>
        <begin position="369"/>
        <end position="446"/>
    </location>
</feature>
<feature type="region of interest" description="Disordered" evidence="1">
    <location>
        <begin position="445"/>
        <end position="510"/>
    </location>
</feature>
<dbReference type="EMBL" id="CAUYUJ010015091">
    <property type="protein sequence ID" value="CAK0849782.1"/>
    <property type="molecule type" value="Genomic_DNA"/>
</dbReference>
<name>A0ABN9TU88_9DINO</name>
<feature type="region of interest" description="Disordered" evidence="1">
    <location>
        <begin position="154"/>
        <end position="177"/>
    </location>
</feature>
<organism evidence="3 4">
    <name type="scientific">Prorocentrum cordatum</name>
    <dbReference type="NCBI Taxonomy" id="2364126"/>
    <lineage>
        <taxon>Eukaryota</taxon>
        <taxon>Sar</taxon>
        <taxon>Alveolata</taxon>
        <taxon>Dinophyceae</taxon>
        <taxon>Prorocentrales</taxon>
        <taxon>Prorocentraceae</taxon>
        <taxon>Prorocentrum</taxon>
    </lineage>
</organism>
<keyword evidence="4" id="KW-1185">Reference proteome</keyword>
<evidence type="ECO:0000313" key="3">
    <source>
        <dbReference type="EMBL" id="CAK0849782.1"/>
    </source>
</evidence>
<feature type="region of interest" description="Disordered" evidence="1">
    <location>
        <begin position="325"/>
        <end position="368"/>
    </location>
</feature>
<gene>
    <name evidence="3" type="ORF">PCOR1329_LOCUS42381</name>
</gene>
<dbReference type="PROSITE" id="PS51644">
    <property type="entry name" value="HTH_OST"/>
    <property type="match status" value="1"/>
</dbReference>
<dbReference type="Proteomes" id="UP001189429">
    <property type="component" value="Unassembled WGS sequence"/>
</dbReference>
<accession>A0ABN9TU88</accession>
<protein>
    <recommendedName>
        <fullName evidence="2">HTH OST-type domain-containing protein</fullName>
    </recommendedName>
</protein>
<evidence type="ECO:0000259" key="2">
    <source>
        <dbReference type="PROSITE" id="PS51644"/>
    </source>
</evidence>
<comment type="caution">
    <text evidence="3">The sequence shown here is derived from an EMBL/GenBank/DDBJ whole genome shotgun (WGS) entry which is preliminary data.</text>
</comment>
<feature type="region of interest" description="Disordered" evidence="1">
    <location>
        <begin position="66"/>
        <end position="100"/>
    </location>
</feature>
<dbReference type="InterPro" id="IPR025605">
    <property type="entry name" value="OST-HTH/LOTUS_dom"/>
</dbReference>
<evidence type="ECO:0000313" key="4">
    <source>
        <dbReference type="Proteomes" id="UP001189429"/>
    </source>
</evidence>
<evidence type="ECO:0000256" key="1">
    <source>
        <dbReference type="SAM" id="MobiDB-lite"/>
    </source>
</evidence>
<feature type="compositionally biased region" description="Low complexity" evidence="1">
    <location>
        <begin position="459"/>
        <end position="484"/>
    </location>
</feature>
<feature type="compositionally biased region" description="Low complexity" evidence="1">
    <location>
        <begin position="325"/>
        <end position="343"/>
    </location>
</feature>